<sequence length="212" mass="24069">MSNTLASYLKKHPLLIAYIQNGFVNLNALARFIKKNKKGLDSTSLPALSMELRRYISNLPKQEIISLDFSKYSLQLVTRTNIHELIMNKTAENRQECLNVVNTISKTKYFISLIEGEKEMVVMTDYPVNKILDDQKLKEIITHVTGGLGFISVNFPIELRQVPGVYNFITFGLVEAKISIHSFHTIGGEILILVKNEDLTRTQEVLKSLLVD</sequence>
<dbReference type="EMBL" id="MFZI01000036">
    <property type="protein sequence ID" value="OGK20344.1"/>
    <property type="molecule type" value="Genomic_DNA"/>
</dbReference>
<reference evidence="1 2" key="1">
    <citation type="journal article" date="2016" name="Nat. Commun.">
        <title>Thousands of microbial genomes shed light on interconnected biogeochemical processes in an aquifer system.</title>
        <authorList>
            <person name="Anantharaman K."/>
            <person name="Brown C.T."/>
            <person name="Hug L.A."/>
            <person name="Sharon I."/>
            <person name="Castelle C.J."/>
            <person name="Probst A.J."/>
            <person name="Thomas B.C."/>
            <person name="Singh A."/>
            <person name="Wilkins M.J."/>
            <person name="Karaoz U."/>
            <person name="Brodie E.L."/>
            <person name="Williams K.H."/>
            <person name="Hubbard S.S."/>
            <person name="Banfield J.F."/>
        </authorList>
    </citation>
    <scope>NUCLEOTIDE SEQUENCE [LARGE SCALE GENOMIC DNA]</scope>
</reference>
<proteinExistence type="predicted"/>
<accession>A0A1F7GND2</accession>
<evidence type="ECO:0000313" key="1">
    <source>
        <dbReference type="EMBL" id="OGK20344.1"/>
    </source>
</evidence>
<comment type="caution">
    <text evidence="1">The sequence shown here is derived from an EMBL/GenBank/DDBJ whole genome shotgun (WGS) entry which is preliminary data.</text>
</comment>
<evidence type="ECO:0008006" key="3">
    <source>
        <dbReference type="Google" id="ProtNLM"/>
    </source>
</evidence>
<dbReference type="AlphaFoldDB" id="A0A1F7GND2"/>
<gene>
    <name evidence="1" type="ORF">A2866_04665</name>
</gene>
<name>A0A1F7GND2_9BACT</name>
<organism evidence="1 2">
    <name type="scientific">Candidatus Roizmanbacteria bacterium RIFCSPHIGHO2_01_FULL_39_8</name>
    <dbReference type="NCBI Taxonomy" id="1802033"/>
    <lineage>
        <taxon>Bacteria</taxon>
        <taxon>Candidatus Roizmaniibacteriota</taxon>
    </lineage>
</organism>
<protein>
    <recommendedName>
        <fullName evidence="3">Aspartate kinase</fullName>
    </recommendedName>
</protein>
<evidence type="ECO:0000313" key="2">
    <source>
        <dbReference type="Proteomes" id="UP000177026"/>
    </source>
</evidence>
<dbReference type="Proteomes" id="UP000177026">
    <property type="component" value="Unassembled WGS sequence"/>
</dbReference>